<feature type="non-terminal residue" evidence="2">
    <location>
        <position position="119"/>
    </location>
</feature>
<dbReference type="EMBL" id="JBEHCU010007662">
    <property type="protein sequence ID" value="KAL1394312.1"/>
    <property type="molecule type" value="Genomic_DNA"/>
</dbReference>
<accession>A0ABD1D588</accession>
<feature type="compositionally biased region" description="Basic and acidic residues" evidence="1">
    <location>
        <begin position="7"/>
        <end position="34"/>
    </location>
</feature>
<evidence type="ECO:0000313" key="2">
    <source>
        <dbReference type="EMBL" id="KAL1394312.1"/>
    </source>
</evidence>
<evidence type="ECO:0000256" key="1">
    <source>
        <dbReference type="SAM" id="MobiDB-lite"/>
    </source>
</evidence>
<feature type="non-terminal residue" evidence="2">
    <location>
        <position position="1"/>
    </location>
</feature>
<sequence>RAIPPEPVREPAPTKEEEEIADRLHQHADLRAREAVPVPKVSVPVGPGRDRGRAGPLERAGYNLVPKSAREAQARHGGAQEGRRDGQGAVRAQDLPRERQRHEHPEEEDHARGQPQPAE</sequence>
<protein>
    <submittedName>
        <fullName evidence="2">Uncharacterized protein</fullName>
    </submittedName>
</protein>
<gene>
    <name evidence="2" type="ORF">pipiens_000353</name>
</gene>
<name>A0ABD1D588_CULPP</name>
<keyword evidence="3" id="KW-1185">Reference proteome</keyword>
<feature type="region of interest" description="Disordered" evidence="1">
    <location>
        <begin position="1"/>
        <end position="119"/>
    </location>
</feature>
<dbReference type="Proteomes" id="UP001562425">
    <property type="component" value="Unassembled WGS sequence"/>
</dbReference>
<evidence type="ECO:0000313" key="3">
    <source>
        <dbReference type="Proteomes" id="UP001562425"/>
    </source>
</evidence>
<reference evidence="2 3" key="1">
    <citation type="submission" date="2024-05" db="EMBL/GenBank/DDBJ databases">
        <title>Culex pipiens pipiens assembly and annotation.</title>
        <authorList>
            <person name="Alout H."/>
            <person name="Durand T."/>
        </authorList>
    </citation>
    <scope>NUCLEOTIDE SEQUENCE [LARGE SCALE GENOMIC DNA]</scope>
    <source>
        <strain evidence="2">HA-2024</strain>
        <tissue evidence="2">Whole body</tissue>
    </source>
</reference>
<feature type="compositionally biased region" description="Low complexity" evidence="1">
    <location>
        <begin position="36"/>
        <end position="47"/>
    </location>
</feature>
<comment type="caution">
    <text evidence="2">The sequence shown here is derived from an EMBL/GenBank/DDBJ whole genome shotgun (WGS) entry which is preliminary data.</text>
</comment>
<proteinExistence type="predicted"/>
<dbReference type="AlphaFoldDB" id="A0ABD1D588"/>
<organism evidence="2 3">
    <name type="scientific">Culex pipiens pipiens</name>
    <name type="common">Northern house mosquito</name>
    <dbReference type="NCBI Taxonomy" id="38569"/>
    <lineage>
        <taxon>Eukaryota</taxon>
        <taxon>Metazoa</taxon>
        <taxon>Ecdysozoa</taxon>
        <taxon>Arthropoda</taxon>
        <taxon>Hexapoda</taxon>
        <taxon>Insecta</taxon>
        <taxon>Pterygota</taxon>
        <taxon>Neoptera</taxon>
        <taxon>Endopterygota</taxon>
        <taxon>Diptera</taxon>
        <taxon>Nematocera</taxon>
        <taxon>Culicoidea</taxon>
        <taxon>Culicidae</taxon>
        <taxon>Culicinae</taxon>
        <taxon>Culicini</taxon>
        <taxon>Culex</taxon>
        <taxon>Culex</taxon>
    </lineage>
</organism>
<feature type="compositionally biased region" description="Basic and acidic residues" evidence="1">
    <location>
        <begin position="94"/>
        <end position="112"/>
    </location>
</feature>